<dbReference type="InterPro" id="IPR016186">
    <property type="entry name" value="C-type_lectin-like/link_sf"/>
</dbReference>
<dbReference type="InterPro" id="IPR001304">
    <property type="entry name" value="C-type_lectin-like"/>
</dbReference>
<evidence type="ECO:0000313" key="2">
    <source>
        <dbReference type="EMBL" id="GFU46028.1"/>
    </source>
</evidence>
<dbReference type="SMART" id="SM00034">
    <property type="entry name" value="CLECT"/>
    <property type="match status" value="1"/>
</dbReference>
<dbReference type="InterPro" id="IPR050111">
    <property type="entry name" value="C-type_lectin/snaclec_domain"/>
</dbReference>
<dbReference type="InterPro" id="IPR016187">
    <property type="entry name" value="CTDL_fold"/>
</dbReference>
<keyword evidence="3" id="KW-1185">Reference proteome</keyword>
<accession>A0A8X6UTA8</accession>
<gene>
    <name evidence="2" type="primary">MRC1_1</name>
    <name evidence="2" type="ORF">NPIL_555921</name>
</gene>
<dbReference type="OrthoDB" id="6425789at2759"/>
<dbReference type="Gene3D" id="3.10.100.10">
    <property type="entry name" value="Mannose-Binding Protein A, subunit A"/>
    <property type="match status" value="2"/>
</dbReference>
<dbReference type="Pfam" id="PF00059">
    <property type="entry name" value="Lectin_C"/>
    <property type="match status" value="1"/>
</dbReference>
<feature type="non-terminal residue" evidence="2">
    <location>
        <position position="1"/>
    </location>
</feature>
<dbReference type="CDD" id="cd00037">
    <property type="entry name" value="CLECT"/>
    <property type="match status" value="2"/>
</dbReference>
<dbReference type="SUPFAM" id="SSF56436">
    <property type="entry name" value="C-type lectin-like"/>
    <property type="match status" value="2"/>
</dbReference>
<dbReference type="EMBL" id="BMAW01132895">
    <property type="protein sequence ID" value="GFU46028.1"/>
    <property type="molecule type" value="Genomic_DNA"/>
</dbReference>
<dbReference type="PANTHER" id="PTHR22803">
    <property type="entry name" value="MANNOSE, PHOSPHOLIPASE, LECTIN RECEPTOR RELATED"/>
    <property type="match status" value="1"/>
</dbReference>
<evidence type="ECO:0000259" key="1">
    <source>
        <dbReference type="PROSITE" id="PS50041"/>
    </source>
</evidence>
<dbReference type="Proteomes" id="UP000887013">
    <property type="component" value="Unassembled WGS sequence"/>
</dbReference>
<feature type="domain" description="C-type lectin" evidence="1">
    <location>
        <begin position="30"/>
        <end position="148"/>
    </location>
</feature>
<reference evidence="2" key="1">
    <citation type="submission" date="2020-08" db="EMBL/GenBank/DDBJ databases">
        <title>Multicomponent nature underlies the extraordinary mechanical properties of spider dragline silk.</title>
        <authorList>
            <person name="Kono N."/>
            <person name="Nakamura H."/>
            <person name="Mori M."/>
            <person name="Yoshida Y."/>
            <person name="Ohtoshi R."/>
            <person name="Malay A.D."/>
            <person name="Moran D.A.P."/>
            <person name="Tomita M."/>
            <person name="Numata K."/>
            <person name="Arakawa K."/>
        </authorList>
    </citation>
    <scope>NUCLEOTIDE SEQUENCE</scope>
</reference>
<dbReference type="AlphaFoldDB" id="A0A8X6UTA8"/>
<keyword evidence="2" id="KW-0675">Receptor</keyword>
<comment type="caution">
    <text evidence="2">The sequence shown here is derived from an EMBL/GenBank/DDBJ whole genome shotgun (WGS) entry which is preliminary data.</text>
</comment>
<proteinExistence type="predicted"/>
<organism evidence="2 3">
    <name type="scientific">Nephila pilipes</name>
    <name type="common">Giant wood spider</name>
    <name type="synonym">Nephila maculata</name>
    <dbReference type="NCBI Taxonomy" id="299642"/>
    <lineage>
        <taxon>Eukaryota</taxon>
        <taxon>Metazoa</taxon>
        <taxon>Ecdysozoa</taxon>
        <taxon>Arthropoda</taxon>
        <taxon>Chelicerata</taxon>
        <taxon>Arachnida</taxon>
        <taxon>Araneae</taxon>
        <taxon>Araneomorphae</taxon>
        <taxon>Entelegynae</taxon>
        <taxon>Araneoidea</taxon>
        <taxon>Nephilidae</taxon>
        <taxon>Nephila</taxon>
    </lineage>
</organism>
<sequence>EVPTLPDIKFEKPMCNFTTSSAYRSSWYLYNNHCYLVHNEAKYTWDLAQNFCQDNGAHLASVHSFNETDFILFAGSIVANSEYWIGLSAKGLGSSFTWSDGTPFDFLYWKDDSVINQTARVNSCVTFDQQRGFWTVTNCNLLLGVICKRGVNATYDFPTQEPTPVLPGNCEPGWYPLGNQCYKVFGKKWTQRQSWQNAQNRCENESASLASIHNKEQQSKEKFCNILLQFLMKK</sequence>
<dbReference type="PROSITE" id="PS50041">
    <property type="entry name" value="C_TYPE_LECTIN_2"/>
    <property type="match status" value="1"/>
</dbReference>
<evidence type="ECO:0000313" key="3">
    <source>
        <dbReference type="Proteomes" id="UP000887013"/>
    </source>
</evidence>
<protein>
    <submittedName>
        <fullName evidence="2">Macrophage mannose receptor 1</fullName>
    </submittedName>
</protein>
<name>A0A8X6UTA8_NEPPI</name>